<evidence type="ECO:0000313" key="2">
    <source>
        <dbReference type="EMBL" id="SUZ51656.1"/>
    </source>
</evidence>
<accession>A0A381NAP8</accession>
<evidence type="ECO:0000259" key="1">
    <source>
        <dbReference type="Pfam" id="PF13568"/>
    </source>
</evidence>
<proteinExistence type="predicted"/>
<dbReference type="Pfam" id="PF13568">
    <property type="entry name" value="OMP_b-brl_2"/>
    <property type="match status" value="1"/>
</dbReference>
<sequence>MLNTTLYSQGNLGISFGLSDDSFGSIENISSTIDNYDLDLKKATGFQFGVYTEIDLITFYIRPELNFIFSKANQGSTLLSGDILKHNLKSSEIQVPIIFGYNILGPLSIFGGPSFKYNLKTSSDIFNLEDIKDKYILSLLLGSRIKIRSLGIDLRYERGLNNGELKIINYTELNIPNGNIDSTTNRFSILLSYDLPYDIFSKKNK</sequence>
<gene>
    <name evidence="2" type="ORF">METZ01_LOCUS4510</name>
</gene>
<reference evidence="2" key="1">
    <citation type="submission" date="2018-05" db="EMBL/GenBank/DDBJ databases">
        <authorList>
            <person name="Lanie J.A."/>
            <person name="Ng W.-L."/>
            <person name="Kazmierczak K.M."/>
            <person name="Andrzejewski T.M."/>
            <person name="Davidsen T.M."/>
            <person name="Wayne K.J."/>
            <person name="Tettelin H."/>
            <person name="Glass J.I."/>
            <person name="Rusch D."/>
            <person name="Podicherti R."/>
            <person name="Tsui H.-C.T."/>
            <person name="Winkler M.E."/>
        </authorList>
    </citation>
    <scope>NUCLEOTIDE SEQUENCE</scope>
</reference>
<protein>
    <recommendedName>
        <fullName evidence="1">Outer membrane protein beta-barrel domain-containing protein</fullName>
    </recommendedName>
</protein>
<organism evidence="2">
    <name type="scientific">marine metagenome</name>
    <dbReference type="NCBI Taxonomy" id="408172"/>
    <lineage>
        <taxon>unclassified sequences</taxon>
        <taxon>metagenomes</taxon>
        <taxon>ecological metagenomes</taxon>
    </lineage>
</organism>
<dbReference type="InterPro" id="IPR025665">
    <property type="entry name" value="Beta-barrel_OMP_2"/>
</dbReference>
<dbReference type="EMBL" id="UINC01000233">
    <property type="protein sequence ID" value="SUZ51656.1"/>
    <property type="molecule type" value="Genomic_DNA"/>
</dbReference>
<dbReference type="AlphaFoldDB" id="A0A381NAP8"/>
<feature type="domain" description="Outer membrane protein beta-barrel" evidence="1">
    <location>
        <begin position="28"/>
        <end position="162"/>
    </location>
</feature>
<name>A0A381NAP8_9ZZZZ</name>